<protein>
    <recommendedName>
        <fullName evidence="6">Ferredoxin--NADP reductase</fullName>
        <shortName evidence="6">FNR</shortName>
        <shortName evidence="6">Fd-NADP(+) reductase</shortName>
        <ecNumber evidence="6">1.18.1.2</ecNumber>
    </recommendedName>
</protein>
<feature type="domain" description="FAD/NAD(P)-binding" evidence="7">
    <location>
        <begin position="7"/>
        <end position="298"/>
    </location>
</feature>
<evidence type="ECO:0000256" key="2">
    <source>
        <dbReference type="ARBA" id="ARBA00022630"/>
    </source>
</evidence>
<dbReference type="GO" id="GO:0050660">
    <property type="term" value="F:flavin adenine dinucleotide binding"/>
    <property type="evidence" value="ECO:0007669"/>
    <property type="project" value="UniProtKB-UniRule"/>
</dbReference>
<comment type="cofactor">
    <cofactor evidence="6">
        <name>FAD</name>
        <dbReference type="ChEBI" id="CHEBI:57692"/>
    </cofactor>
    <text evidence="6">Binds 1 FAD per subunit.</text>
</comment>
<feature type="binding site" evidence="6">
    <location>
        <position position="44"/>
    </location>
    <ligand>
        <name>FAD</name>
        <dbReference type="ChEBI" id="CHEBI:57692"/>
    </ligand>
</feature>
<comment type="caution">
    <text evidence="6">Lacks conserved residue(s) required for the propagation of feature annotation.</text>
</comment>
<evidence type="ECO:0000313" key="8">
    <source>
        <dbReference type="EMBL" id="HIZ71888.1"/>
    </source>
</evidence>
<reference evidence="8" key="1">
    <citation type="journal article" date="2021" name="PeerJ">
        <title>Extensive microbial diversity within the chicken gut microbiome revealed by metagenomics and culture.</title>
        <authorList>
            <person name="Gilroy R."/>
            <person name="Ravi A."/>
            <person name="Getino M."/>
            <person name="Pursley I."/>
            <person name="Horton D.L."/>
            <person name="Alikhan N.F."/>
            <person name="Baker D."/>
            <person name="Gharbi K."/>
            <person name="Hall N."/>
            <person name="Watson M."/>
            <person name="Adriaenssens E.M."/>
            <person name="Foster-Nyarko E."/>
            <person name="Jarju S."/>
            <person name="Secka A."/>
            <person name="Antonio M."/>
            <person name="Oren A."/>
            <person name="Chaudhuri R.R."/>
            <person name="La Ragione R."/>
            <person name="Hildebrand F."/>
            <person name="Pallen M.J."/>
        </authorList>
    </citation>
    <scope>NUCLEOTIDE SEQUENCE</scope>
    <source>
        <strain evidence="8">CHK169-4300</strain>
    </source>
</reference>
<dbReference type="PRINTS" id="PR00368">
    <property type="entry name" value="FADPNR"/>
</dbReference>
<comment type="subunit">
    <text evidence="1 6">Homodimer.</text>
</comment>
<comment type="catalytic activity">
    <reaction evidence="6">
        <text>2 reduced [2Fe-2S]-[ferredoxin] + NADP(+) + H(+) = 2 oxidized [2Fe-2S]-[ferredoxin] + NADPH</text>
        <dbReference type="Rhea" id="RHEA:20125"/>
        <dbReference type="Rhea" id="RHEA-COMP:10000"/>
        <dbReference type="Rhea" id="RHEA-COMP:10001"/>
        <dbReference type="ChEBI" id="CHEBI:15378"/>
        <dbReference type="ChEBI" id="CHEBI:33737"/>
        <dbReference type="ChEBI" id="CHEBI:33738"/>
        <dbReference type="ChEBI" id="CHEBI:57783"/>
        <dbReference type="ChEBI" id="CHEBI:58349"/>
        <dbReference type="EC" id="1.18.1.2"/>
    </reaction>
</comment>
<dbReference type="Pfam" id="PF07992">
    <property type="entry name" value="Pyr_redox_2"/>
    <property type="match status" value="1"/>
</dbReference>
<feature type="binding site" evidence="6">
    <location>
        <position position="36"/>
    </location>
    <ligand>
        <name>FAD</name>
        <dbReference type="ChEBI" id="CHEBI:57692"/>
    </ligand>
</feature>
<dbReference type="InterPro" id="IPR023753">
    <property type="entry name" value="FAD/NAD-binding_dom"/>
</dbReference>
<feature type="binding site" evidence="6">
    <location>
        <position position="284"/>
    </location>
    <ligand>
        <name>FAD</name>
        <dbReference type="ChEBI" id="CHEBI:57692"/>
    </ligand>
</feature>
<feature type="binding site" evidence="6">
    <location>
        <position position="89"/>
    </location>
    <ligand>
        <name>FAD</name>
        <dbReference type="ChEBI" id="CHEBI:57692"/>
    </ligand>
</feature>
<evidence type="ECO:0000256" key="5">
    <source>
        <dbReference type="ARBA" id="ARBA00023002"/>
    </source>
</evidence>
<keyword evidence="4 6" id="KW-0521">NADP</keyword>
<dbReference type="Gene3D" id="3.50.50.60">
    <property type="entry name" value="FAD/NAD(P)-binding domain"/>
    <property type="match status" value="2"/>
</dbReference>
<dbReference type="AlphaFoldDB" id="A0A9D2JZ59"/>
<dbReference type="EC" id="1.18.1.2" evidence="6"/>
<evidence type="ECO:0000256" key="4">
    <source>
        <dbReference type="ARBA" id="ARBA00022857"/>
    </source>
</evidence>
<comment type="caution">
    <text evidence="8">The sequence shown here is derived from an EMBL/GenBank/DDBJ whole genome shotgun (WGS) entry which is preliminary data.</text>
</comment>
<evidence type="ECO:0000256" key="3">
    <source>
        <dbReference type="ARBA" id="ARBA00022827"/>
    </source>
</evidence>
<dbReference type="GO" id="GO:0050661">
    <property type="term" value="F:NADP binding"/>
    <property type="evidence" value="ECO:0007669"/>
    <property type="project" value="UniProtKB-UniRule"/>
</dbReference>
<gene>
    <name evidence="8" type="ORF">H9808_09035</name>
</gene>
<dbReference type="InterPro" id="IPR050097">
    <property type="entry name" value="Ferredoxin-NADP_redctase_2"/>
</dbReference>
<keyword evidence="5 6" id="KW-0560">Oxidoreductase</keyword>
<reference evidence="8" key="2">
    <citation type="submission" date="2021-04" db="EMBL/GenBank/DDBJ databases">
        <authorList>
            <person name="Gilroy R."/>
        </authorList>
    </citation>
    <scope>NUCLEOTIDE SEQUENCE</scope>
    <source>
        <strain evidence="8">CHK169-4300</strain>
    </source>
</reference>
<organism evidence="8 9">
    <name type="scientific">Candidatus Atopostipes pullistercoris</name>
    <dbReference type="NCBI Taxonomy" id="2838467"/>
    <lineage>
        <taxon>Bacteria</taxon>
        <taxon>Bacillati</taxon>
        <taxon>Bacillota</taxon>
        <taxon>Bacilli</taxon>
        <taxon>Lactobacillales</taxon>
        <taxon>Carnobacteriaceae</taxon>
        <taxon>Atopostipes</taxon>
    </lineage>
</organism>
<dbReference type="SUPFAM" id="SSF51905">
    <property type="entry name" value="FAD/NAD(P)-binding domain"/>
    <property type="match status" value="1"/>
</dbReference>
<keyword evidence="3 6" id="KW-0274">FAD</keyword>
<name>A0A9D2JZ59_9LACT</name>
<proteinExistence type="inferred from homology"/>
<dbReference type="GO" id="GO:0004324">
    <property type="term" value="F:ferredoxin-NADP+ reductase activity"/>
    <property type="evidence" value="ECO:0007669"/>
    <property type="project" value="UniProtKB-UniRule"/>
</dbReference>
<dbReference type="PANTHER" id="PTHR48105">
    <property type="entry name" value="THIOREDOXIN REDUCTASE 1-RELATED-RELATED"/>
    <property type="match status" value="1"/>
</dbReference>
<feature type="binding site" evidence="6">
    <location>
        <position position="17"/>
    </location>
    <ligand>
        <name>FAD</name>
        <dbReference type="ChEBI" id="CHEBI:57692"/>
    </ligand>
</feature>
<dbReference type="InterPro" id="IPR022890">
    <property type="entry name" value="Fd--NADP_Rdtase_type_2"/>
</dbReference>
<sequence length="339" mass="38219">MQAHELYDVIIIGGGPTGMFSAFYAGMRELKVKIIETLPVLGGQIEVMYPEKNIFDIGAIPYIKGSDLIRQLSKQMAPFETEICLEENVFEIIKKEDYFLLKTNKDVHYAKTILITTGQGSFDPRKLTIEHNKQYEKTNLHYYVKDLKTYENKNVVICGGGDSAVDWALTLKDVAKSVSIVHRRNKFRALESSVTSLKNSSVNIFTPYRPIEIRGDEEKIKEIHFQETRGEQTFTLPADYLIVSYGFISDNRQLAEWGLDTEHASVKVSQRMETNIPGIYAAGDVATYEGKVKLIATGFGEAPTAINSIIQYLNPKSYIQTPLSADMADKFSDHFSNSQ</sequence>
<dbReference type="EMBL" id="DXAZ01000155">
    <property type="protein sequence ID" value="HIZ71888.1"/>
    <property type="molecule type" value="Genomic_DNA"/>
</dbReference>
<feature type="binding site" evidence="6">
    <location>
        <position position="49"/>
    </location>
    <ligand>
        <name>FAD</name>
        <dbReference type="ChEBI" id="CHEBI:57692"/>
    </ligand>
</feature>
<accession>A0A9D2JZ59</accession>
<evidence type="ECO:0000256" key="1">
    <source>
        <dbReference type="ARBA" id="ARBA00011738"/>
    </source>
</evidence>
<evidence type="ECO:0000259" key="7">
    <source>
        <dbReference type="Pfam" id="PF07992"/>
    </source>
</evidence>
<evidence type="ECO:0000256" key="6">
    <source>
        <dbReference type="HAMAP-Rule" id="MF_01685"/>
    </source>
</evidence>
<feature type="binding site" evidence="6">
    <location>
        <position position="122"/>
    </location>
    <ligand>
        <name>FAD</name>
        <dbReference type="ChEBI" id="CHEBI:57692"/>
    </ligand>
</feature>
<dbReference type="PRINTS" id="PR00469">
    <property type="entry name" value="PNDRDTASEII"/>
</dbReference>
<comment type="similarity">
    <text evidence="6">Belongs to the ferredoxin--NADP reductase type 2 family.</text>
</comment>
<keyword evidence="2 6" id="KW-0285">Flavoprotein</keyword>
<dbReference type="HAMAP" id="MF_01685">
    <property type="entry name" value="FENR2"/>
    <property type="match status" value="1"/>
</dbReference>
<evidence type="ECO:0000313" key="9">
    <source>
        <dbReference type="Proteomes" id="UP000824106"/>
    </source>
</evidence>
<dbReference type="InterPro" id="IPR036188">
    <property type="entry name" value="FAD/NAD-bd_sf"/>
</dbReference>
<dbReference type="Proteomes" id="UP000824106">
    <property type="component" value="Unassembled WGS sequence"/>
</dbReference>